<dbReference type="GO" id="GO:0005524">
    <property type="term" value="F:ATP binding"/>
    <property type="evidence" value="ECO:0007669"/>
    <property type="project" value="UniProtKB-KW"/>
</dbReference>
<feature type="region of interest" description="Disordered" evidence="7">
    <location>
        <begin position="583"/>
        <end position="604"/>
    </location>
</feature>
<sequence length="604" mass="65707">MQFRRKKLAKPVDSPVNSPANSKEARPELDARSVIREARFTFVRGLGWAGVMSGFINILQLTVPLFMLQVHDRVINSQSTDTLLLLLVIAVGAIILYGILDFVRALVFQEMAKSLLRRLNLPAISAAMRVALEKGSLHGTQVLRDLSDLRNFITGTTIAAPLEAIWSPIFLFVMFALHPYYGIAGLVAVLTLIGLSLLGDVMVRQVTKEGTDANLRNIGDIGSTVSNAEVIEAMGMMPALALRWRQAQIHASELLDVGNVRSKGMYSITRSARFGMQIIVLAMGAYLVIQGETTPGAMIGGTVIMGRLLLPFDNVTRDWRAWVGAFSSWKRIRLMLEESQSEREIKPTPRSEGPLVVDNLVYAVPGSNVPVLRGISFELSPGDILGVVGPSAAGKSTLSRLLVGTAKPATGGVYLDGHNAYLWERGSFGDMVGYLPQSVSLLNGTIRENISRMRDASPRKVIEAARAAGVHEMIGRLPLGYDTPIGAGRHTLSGGQQQRIALARALYGWPRLLVLDEPNANLDAEGEASLIRAVRQAADSGAMVVLIAHRQSIMQYANKLLVMQDGRVKQFGERTDVIRNLSNESDDIKSLPPVKRKHENGGAA</sequence>
<dbReference type="Pfam" id="PF00664">
    <property type="entry name" value="ABC_membrane"/>
    <property type="match status" value="1"/>
</dbReference>
<evidence type="ECO:0000256" key="2">
    <source>
        <dbReference type="ARBA" id="ARBA00022692"/>
    </source>
</evidence>
<dbReference type="GO" id="GO:0030253">
    <property type="term" value="P:protein secretion by the type I secretion system"/>
    <property type="evidence" value="ECO:0007669"/>
    <property type="project" value="InterPro"/>
</dbReference>
<dbReference type="GO" id="GO:0140359">
    <property type="term" value="F:ABC-type transporter activity"/>
    <property type="evidence" value="ECO:0007669"/>
    <property type="project" value="InterPro"/>
</dbReference>
<dbReference type="InterPro" id="IPR010128">
    <property type="entry name" value="ATPase_T1SS_PrtD-like"/>
</dbReference>
<dbReference type="InterPro" id="IPR039421">
    <property type="entry name" value="Type_1_exporter"/>
</dbReference>
<dbReference type="PANTHER" id="PTHR24221:SF248">
    <property type="entry name" value="ABC TRANSPORTER TRANSMEMBRANE REGION"/>
    <property type="match status" value="1"/>
</dbReference>
<feature type="transmembrane region" description="Helical" evidence="8">
    <location>
        <begin position="83"/>
        <end position="107"/>
    </location>
</feature>
<feature type="transmembrane region" description="Helical" evidence="8">
    <location>
        <begin position="180"/>
        <end position="198"/>
    </location>
</feature>
<organism evidence="11 12">
    <name type="scientific">Thalassospira tepidiphila MCCC 1A03514</name>
    <dbReference type="NCBI Taxonomy" id="1177930"/>
    <lineage>
        <taxon>Bacteria</taxon>
        <taxon>Pseudomonadati</taxon>
        <taxon>Pseudomonadota</taxon>
        <taxon>Alphaproteobacteria</taxon>
        <taxon>Rhodospirillales</taxon>
        <taxon>Thalassospiraceae</taxon>
        <taxon>Thalassospira</taxon>
    </lineage>
</organism>
<dbReference type="PROSITE" id="PS00211">
    <property type="entry name" value="ABC_TRANSPORTER_1"/>
    <property type="match status" value="1"/>
</dbReference>
<keyword evidence="4 11" id="KW-0067">ATP-binding</keyword>
<keyword evidence="6 8" id="KW-0472">Membrane</keyword>
<dbReference type="InterPro" id="IPR003593">
    <property type="entry name" value="AAA+_ATPase"/>
</dbReference>
<evidence type="ECO:0000313" key="11">
    <source>
        <dbReference type="EMBL" id="OAZ11196.1"/>
    </source>
</evidence>
<dbReference type="Gene3D" id="3.40.50.300">
    <property type="entry name" value="P-loop containing nucleotide triphosphate hydrolases"/>
    <property type="match status" value="1"/>
</dbReference>
<dbReference type="GO" id="GO:0005886">
    <property type="term" value="C:plasma membrane"/>
    <property type="evidence" value="ECO:0007669"/>
    <property type="project" value="UniProtKB-SubCell"/>
</dbReference>
<dbReference type="PANTHER" id="PTHR24221">
    <property type="entry name" value="ATP-BINDING CASSETTE SUB-FAMILY B"/>
    <property type="match status" value="1"/>
</dbReference>
<dbReference type="Pfam" id="PF00005">
    <property type="entry name" value="ABC_tran"/>
    <property type="match status" value="1"/>
</dbReference>
<dbReference type="Gene3D" id="1.20.1560.10">
    <property type="entry name" value="ABC transporter type 1, transmembrane domain"/>
    <property type="match status" value="1"/>
</dbReference>
<keyword evidence="5 8" id="KW-1133">Transmembrane helix</keyword>
<dbReference type="EMBL" id="JPVZ01000002">
    <property type="protein sequence ID" value="OAZ11196.1"/>
    <property type="molecule type" value="Genomic_DNA"/>
</dbReference>
<keyword evidence="3" id="KW-0547">Nucleotide-binding</keyword>
<evidence type="ECO:0000256" key="7">
    <source>
        <dbReference type="SAM" id="MobiDB-lite"/>
    </source>
</evidence>
<evidence type="ECO:0000259" key="10">
    <source>
        <dbReference type="PROSITE" id="PS50929"/>
    </source>
</evidence>
<evidence type="ECO:0000256" key="4">
    <source>
        <dbReference type="ARBA" id="ARBA00022840"/>
    </source>
</evidence>
<dbReference type="SUPFAM" id="SSF52540">
    <property type="entry name" value="P-loop containing nucleoside triphosphate hydrolases"/>
    <property type="match status" value="1"/>
</dbReference>
<evidence type="ECO:0000259" key="9">
    <source>
        <dbReference type="PROSITE" id="PS50893"/>
    </source>
</evidence>
<evidence type="ECO:0000256" key="5">
    <source>
        <dbReference type="ARBA" id="ARBA00022989"/>
    </source>
</evidence>
<dbReference type="InterPro" id="IPR011527">
    <property type="entry name" value="ABC1_TM_dom"/>
</dbReference>
<proteinExistence type="predicted"/>
<accession>A0A853L3Q7</accession>
<evidence type="ECO:0000313" key="12">
    <source>
        <dbReference type="Proteomes" id="UP000094009"/>
    </source>
</evidence>
<keyword evidence="2 8" id="KW-0812">Transmembrane</keyword>
<feature type="region of interest" description="Disordered" evidence="7">
    <location>
        <begin position="1"/>
        <end position="25"/>
    </location>
</feature>
<dbReference type="InterPro" id="IPR017871">
    <property type="entry name" value="ABC_transporter-like_CS"/>
</dbReference>
<evidence type="ECO:0000256" key="6">
    <source>
        <dbReference type="ARBA" id="ARBA00023136"/>
    </source>
</evidence>
<reference evidence="11 12" key="1">
    <citation type="submission" date="2014-07" db="EMBL/GenBank/DDBJ databases">
        <title>Draft genome sequence of Thalassospira tepidiphila 1-1B.</title>
        <authorList>
            <person name="Lai Q."/>
            <person name="Shao Z."/>
        </authorList>
    </citation>
    <scope>NUCLEOTIDE SEQUENCE [LARGE SCALE GENOMIC DNA]</scope>
    <source>
        <strain evidence="11 12">MCCC 1A03514</strain>
    </source>
</reference>
<comment type="subcellular location">
    <subcellularLocation>
        <location evidence="1">Cell membrane</location>
        <topology evidence="1">Multi-pass membrane protein</topology>
    </subcellularLocation>
</comment>
<evidence type="ECO:0000256" key="1">
    <source>
        <dbReference type="ARBA" id="ARBA00004651"/>
    </source>
</evidence>
<dbReference type="GO" id="GO:0034040">
    <property type="term" value="F:ATPase-coupled lipid transmembrane transporter activity"/>
    <property type="evidence" value="ECO:0007669"/>
    <property type="project" value="TreeGrafter"/>
</dbReference>
<evidence type="ECO:0000256" key="8">
    <source>
        <dbReference type="SAM" id="Phobius"/>
    </source>
</evidence>
<feature type="transmembrane region" description="Helical" evidence="8">
    <location>
        <begin position="271"/>
        <end position="289"/>
    </location>
</feature>
<dbReference type="AlphaFoldDB" id="A0A853L3Q7"/>
<feature type="domain" description="ABC transporter" evidence="9">
    <location>
        <begin position="355"/>
        <end position="590"/>
    </location>
</feature>
<feature type="transmembrane region" description="Helical" evidence="8">
    <location>
        <begin position="42"/>
        <end position="63"/>
    </location>
</feature>
<dbReference type="RefSeq" id="WP_064780350.1">
    <property type="nucleotide sequence ID" value="NZ_JPVZ01000002.1"/>
</dbReference>
<dbReference type="GO" id="GO:0030256">
    <property type="term" value="C:type I protein secretion system complex"/>
    <property type="evidence" value="ECO:0007669"/>
    <property type="project" value="InterPro"/>
</dbReference>
<feature type="domain" description="ABC transmembrane type-1" evidence="10">
    <location>
        <begin position="48"/>
        <end position="324"/>
    </location>
</feature>
<dbReference type="InterPro" id="IPR003439">
    <property type="entry name" value="ABC_transporter-like_ATP-bd"/>
</dbReference>
<comment type="caution">
    <text evidence="11">The sequence shown here is derived from an EMBL/GenBank/DDBJ whole genome shotgun (WGS) entry which is preliminary data.</text>
</comment>
<dbReference type="InterPro" id="IPR036640">
    <property type="entry name" value="ABC1_TM_sf"/>
</dbReference>
<feature type="transmembrane region" description="Helical" evidence="8">
    <location>
        <begin position="152"/>
        <end position="174"/>
    </location>
</feature>
<dbReference type="SMART" id="SM00382">
    <property type="entry name" value="AAA"/>
    <property type="match status" value="1"/>
</dbReference>
<dbReference type="SUPFAM" id="SSF90123">
    <property type="entry name" value="ABC transporter transmembrane region"/>
    <property type="match status" value="1"/>
</dbReference>
<evidence type="ECO:0000256" key="3">
    <source>
        <dbReference type="ARBA" id="ARBA00022741"/>
    </source>
</evidence>
<gene>
    <name evidence="11" type="ORF">TH4_06615</name>
</gene>
<dbReference type="PROSITE" id="PS50893">
    <property type="entry name" value="ABC_TRANSPORTER_2"/>
    <property type="match status" value="1"/>
</dbReference>
<name>A0A853L3Q7_9PROT</name>
<dbReference type="NCBIfam" id="TIGR01842">
    <property type="entry name" value="type_I_sec_PrtD"/>
    <property type="match status" value="1"/>
</dbReference>
<dbReference type="PROSITE" id="PS50929">
    <property type="entry name" value="ABC_TM1F"/>
    <property type="match status" value="1"/>
</dbReference>
<dbReference type="InterPro" id="IPR027417">
    <property type="entry name" value="P-loop_NTPase"/>
</dbReference>
<protein>
    <submittedName>
        <fullName evidence="11">ABC transporter ATP-binding protein</fullName>
    </submittedName>
</protein>
<dbReference type="Proteomes" id="UP000094009">
    <property type="component" value="Unassembled WGS sequence"/>
</dbReference>
<dbReference type="GO" id="GO:0016887">
    <property type="term" value="F:ATP hydrolysis activity"/>
    <property type="evidence" value="ECO:0007669"/>
    <property type="project" value="InterPro"/>
</dbReference>